<evidence type="ECO:0000313" key="5">
    <source>
        <dbReference type="Proteomes" id="UP000232688"/>
    </source>
</evidence>
<keyword evidence="1" id="KW-0732">Signal</keyword>
<gene>
    <name evidence="4" type="ORF">RhiirA1_472339</name>
</gene>
<accession>A0A2N0R2K8</accession>
<dbReference type="Proteomes" id="UP000232688">
    <property type="component" value="Unassembled WGS sequence"/>
</dbReference>
<evidence type="ECO:0000259" key="3">
    <source>
        <dbReference type="PROSITE" id="PS50919"/>
    </source>
</evidence>
<dbReference type="VEuPathDB" id="FungiDB:RhiirA1_472339"/>
<comment type="caution">
    <text evidence="4">The sequence shown here is derived from an EMBL/GenBank/DDBJ whole genome shotgun (WGS) entry which is preliminary data.</text>
</comment>
<dbReference type="PROSITE" id="PS50919">
    <property type="entry name" value="MIR"/>
    <property type="match status" value="1"/>
</dbReference>
<dbReference type="AlphaFoldDB" id="A0A2N0R2K8"/>
<evidence type="ECO:0000256" key="2">
    <source>
        <dbReference type="ARBA" id="ARBA00022737"/>
    </source>
</evidence>
<dbReference type="SMART" id="SM00472">
    <property type="entry name" value="MIR"/>
    <property type="match status" value="2"/>
</dbReference>
<reference evidence="4 5" key="1">
    <citation type="submission" date="2017-10" db="EMBL/GenBank/DDBJ databases">
        <title>Extensive intraspecific genome diversity in a model arbuscular mycorrhizal fungus.</title>
        <authorList>
            <person name="Chen E.C.H."/>
            <person name="Morin E."/>
            <person name="Baudet D."/>
            <person name="Noel J."/>
            <person name="Ndikumana S."/>
            <person name="Charron P."/>
            <person name="St-Onge C."/>
            <person name="Giorgi J."/>
            <person name="Grigoriev I.V."/>
            <person name="Roux C."/>
            <person name="Martin F.M."/>
            <person name="Corradi N."/>
        </authorList>
    </citation>
    <scope>NUCLEOTIDE SEQUENCE [LARGE SCALE GENOMIC DNA]</scope>
    <source>
        <strain evidence="4 5">A1</strain>
    </source>
</reference>
<dbReference type="SUPFAM" id="SSF82109">
    <property type="entry name" value="MIR domain"/>
    <property type="match status" value="1"/>
</dbReference>
<dbReference type="PANTHER" id="PTHR46809">
    <property type="entry name" value="STROMAL CELL-DERIVED FACTOR 2-LIKE PROTEIN"/>
    <property type="match status" value="1"/>
</dbReference>
<dbReference type="VEuPathDB" id="FungiDB:RhiirFUN_012182"/>
<proteinExistence type="predicted"/>
<feature type="domain" description="MIR" evidence="3">
    <location>
        <begin position="155"/>
        <end position="209"/>
    </location>
</feature>
<dbReference type="InterPro" id="IPR036300">
    <property type="entry name" value="MIR_dom_sf"/>
</dbReference>
<name>A0A2N0R2K8_9GLOM</name>
<dbReference type="InterPro" id="IPR016093">
    <property type="entry name" value="MIR_motif"/>
</dbReference>
<protein>
    <recommendedName>
        <fullName evidence="3">MIR domain-containing protein</fullName>
    </recommendedName>
</protein>
<evidence type="ECO:0000256" key="1">
    <source>
        <dbReference type="ARBA" id="ARBA00022729"/>
    </source>
</evidence>
<sequence length="364" mass="42849">MELVKYDEKIHPEVWLNNIKIFCYKNQITKDKDILEFCKSMIHPSINVSKANTFEEILNILKTDTLFTLFKYSVKEKLQMLKFDPEDENHTQFINIFREYCYEAEINDLKEQKRLLLKKFSKDSFYYYFINNNLEKIKSLNDLIIYFNQSVLSKRKLIHFGSRITLRHDSTRRYLTSCDVRYITGSTNNIVYANQTLFDPNSLWIVLDPDQKNGGNPVTYGSKICLKNEATDKNLIISNESKSPSTGNWEVNCTDAYFNPYFINSDSSDNNKIFIKSKEIINLRDEVDNFILHSHAFPFTIDNETYQEVVGHEGRIDLNDMWCIELYENNTNLLRDHYLSTLLKDALLLNISSNSREVLSIRDD</sequence>
<dbReference type="CDD" id="cd23263">
    <property type="entry name" value="beta-trefoil_MIR"/>
    <property type="match status" value="1"/>
</dbReference>
<dbReference type="PANTHER" id="PTHR46809:SF2">
    <property type="entry name" value="GH21273P"/>
    <property type="match status" value="1"/>
</dbReference>
<organism evidence="4 5">
    <name type="scientific">Rhizophagus irregularis</name>
    <dbReference type="NCBI Taxonomy" id="588596"/>
    <lineage>
        <taxon>Eukaryota</taxon>
        <taxon>Fungi</taxon>
        <taxon>Fungi incertae sedis</taxon>
        <taxon>Mucoromycota</taxon>
        <taxon>Glomeromycotina</taxon>
        <taxon>Glomeromycetes</taxon>
        <taxon>Glomerales</taxon>
        <taxon>Glomeraceae</taxon>
        <taxon>Rhizophagus</taxon>
    </lineage>
</organism>
<dbReference type="EMBL" id="LLXH01001795">
    <property type="protein sequence ID" value="PKC57541.1"/>
    <property type="molecule type" value="Genomic_DNA"/>
</dbReference>
<keyword evidence="2" id="KW-0677">Repeat</keyword>
<dbReference type="Gene3D" id="2.80.10.50">
    <property type="match status" value="2"/>
</dbReference>
<evidence type="ECO:0000313" key="4">
    <source>
        <dbReference type="EMBL" id="PKC57541.1"/>
    </source>
</evidence>
<dbReference type="VEuPathDB" id="FungiDB:FUN_014997"/>
<reference evidence="4 5" key="2">
    <citation type="submission" date="2017-10" db="EMBL/GenBank/DDBJ databases">
        <title>Genome analyses suggest a sexual origin of heterokaryosis in a supposedly ancient asexual fungus.</title>
        <authorList>
            <person name="Corradi N."/>
            <person name="Sedzielewska K."/>
            <person name="Noel J."/>
            <person name="Charron P."/>
            <person name="Farinelli L."/>
            <person name="Marton T."/>
            <person name="Kruger M."/>
            <person name="Pelin A."/>
            <person name="Brachmann A."/>
            <person name="Corradi N."/>
        </authorList>
    </citation>
    <scope>NUCLEOTIDE SEQUENCE [LARGE SCALE GENOMIC DNA]</scope>
    <source>
        <strain evidence="4 5">A1</strain>
    </source>
</reference>